<dbReference type="Pfam" id="PF24140">
    <property type="entry name" value="TPR_TNPO3_IPO13_3rd"/>
    <property type="match status" value="1"/>
</dbReference>
<reference evidence="2 3" key="1">
    <citation type="journal article" date="2014" name="PLoS Genet.">
        <title>Analysis of the Phlebiopsis gigantea genome, transcriptome and secretome provides insight into its pioneer colonization strategies of wood.</title>
        <authorList>
            <person name="Hori C."/>
            <person name="Ishida T."/>
            <person name="Igarashi K."/>
            <person name="Samejima M."/>
            <person name="Suzuki H."/>
            <person name="Master E."/>
            <person name="Ferreira P."/>
            <person name="Ruiz-Duenas F.J."/>
            <person name="Held B."/>
            <person name="Canessa P."/>
            <person name="Larrondo L.F."/>
            <person name="Schmoll M."/>
            <person name="Druzhinina I.S."/>
            <person name="Kubicek C.P."/>
            <person name="Gaskell J.A."/>
            <person name="Kersten P."/>
            <person name="St John F."/>
            <person name="Glasner J."/>
            <person name="Sabat G."/>
            <person name="Splinter BonDurant S."/>
            <person name="Syed K."/>
            <person name="Yadav J."/>
            <person name="Mgbeahuruike A.C."/>
            <person name="Kovalchuk A."/>
            <person name="Asiegbu F.O."/>
            <person name="Lackner G."/>
            <person name="Hoffmeister D."/>
            <person name="Rencoret J."/>
            <person name="Gutierrez A."/>
            <person name="Sun H."/>
            <person name="Lindquist E."/>
            <person name="Barry K."/>
            <person name="Riley R."/>
            <person name="Grigoriev I.V."/>
            <person name="Henrissat B."/>
            <person name="Kues U."/>
            <person name="Berka R.M."/>
            <person name="Martinez A.T."/>
            <person name="Covert S.F."/>
            <person name="Blanchette R.A."/>
            <person name="Cullen D."/>
        </authorList>
    </citation>
    <scope>NUCLEOTIDE SEQUENCE [LARGE SCALE GENOMIC DNA]</scope>
    <source>
        <strain evidence="2 3">11061_1 CR5-6</strain>
    </source>
</reference>
<protein>
    <recommendedName>
        <fullName evidence="1">Importin N-terminal domain-containing protein</fullName>
    </recommendedName>
</protein>
<dbReference type="SUPFAM" id="SSF48371">
    <property type="entry name" value="ARM repeat"/>
    <property type="match status" value="1"/>
</dbReference>
<feature type="domain" description="Importin N-terminal" evidence="1">
    <location>
        <begin position="27"/>
        <end position="94"/>
    </location>
</feature>
<dbReference type="PANTHER" id="PTHR12363">
    <property type="entry name" value="TRANSPORTIN 3 AND IMPORTIN 13"/>
    <property type="match status" value="1"/>
</dbReference>
<dbReference type="Pfam" id="PF24139">
    <property type="entry name" value="TPR_TNPO3_IPO13_4th"/>
    <property type="match status" value="1"/>
</dbReference>
<dbReference type="GO" id="GO:0005737">
    <property type="term" value="C:cytoplasm"/>
    <property type="evidence" value="ECO:0007669"/>
    <property type="project" value="TreeGrafter"/>
</dbReference>
<dbReference type="InterPro" id="IPR057942">
    <property type="entry name" value="TPR_TNPO3_IPO13_3rd"/>
</dbReference>
<dbReference type="Pfam" id="PF24138">
    <property type="entry name" value="TPR_TNPO3_IPO13_2nd"/>
    <property type="match status" value="1"/>
</dbReference>
<gene>
    <name evidence="2" type="ORF">PHLGIDRAFT_97884</name>
</gene>
<dbReference type="STRING" id="745531.A0A0C3P3K1"/>
<dbReference type="GO" id="GO:0006606">
    <property type="term" value="P:protein import into nucleus"/>
    <property type="evidence" value="ECO:0007669"/>
    <property type="project" value="TreeGrafter"/>
</dbReference>
<organism evidence="2 3">
    <name type="scientific">Phlebiopsis gigantea (strain 11061_1 CR5-6)</name>
    <name type="common">White-rot fungus</name>
    <name type="synonym">Peniophora gigantea</name>
    <dbReference type="NCBI Taxonomy" id="745531"/>
    <lineage>
        <taxon>Eukaryota</taxon>
        <taxon>Fungi</taxon>
        <taxon>Dikarya</taxon>
        <taxon>Basidiomycota</taxon>
        <taxon>Agaricomycotina</taxon>
        <taxon>Agaricomycetes</taxon>
        <taxon>Polyporales</taxon>
        <taxon>Phanerochaetaceae</taxon>
        <taxon>Phlebiopsis</taxon>
    </lineage>
</organism>
<evidence type="ECO:0000313" key="2">
    <source>
        <dbReference type="EMBL" id="KIP12509.1"/>
    </source>
</evidence>
<dbReference type="InterPro" id="IPR051345">
    <property type="entry name" value="Importin_beta-like_NTR"/>
</dbReference>
<dbReference type="InterPro" id="IPR013598">
    <property type="entry name" value="Exportin-1/Importin-b-like"/>
</dbReference>
<dbReference type="InterPro" id="IPR057941">
    <property type="entry name" value="TPR_TNPO3_IPO13_2nd"/>
</dbReference>
<dbReference type="OrthoDB" id="435593at2759"/>
<dbReference type="Proteomes" id="UP000053257">
    <property type="component" value="Unassembled WGS sequence"/>
</dbReference>
<dbReference type="GO" id="GO:0031267">
    <property type="term" value="F:small GTPase binding"/>
    <property type="evidence" value="ECO:0007669"/>
    <property type="project" value="InterPro"/>
</dbReference>
<dbReference type="InterPro" id="IPR016024">
    <property type="entry name" value="ARM-type_fold"/>
</dbReference>
<accession>A0A0C3P3K1</accession>
<dbReference type="HOGENOM" id="CLU_005996_0_1_1"/>
<dbReference type="Pfam" id="PF03810">
    <property type="entry name" value="IBN_N"/>
    <property type="match status" value="1"/>
</dbReference>
<evidence type="ECO:0000259" key="1">
    <source>
        <dbReference type="SMART" id="SM00913"/>
    </source>
</evidence>
<dbReference type="PANTHER" id="PTHR12363:SF53">
    <property type="entry name" value="MRNA TRANSPORT REGULATOR MTR10"/>
    <property type="match status" value="1"/>
</dbReference>
<sequence>MAASVPAVLSALSVFSSAPDKTSLENANTWLQDFQHSSDAWLTCNILLQSLDTPPAAKLFAAQTFRMKVTYDLHQIDGPNILALRDTLVSALKTYHTGPRSLLVQLCLALSGLALQTPAWKNPVQDMIDSFGRTPNTVPVLLQFLTVLPEELTSNTRIPVTDEEYREREEVILTSNSDKIVDLLAMYLQAQGVTLAVQNQVFGCLSSWLSTGEMMAQSVARTPLLQFAFEALASDDLFDTAVSVVCDIIHETQEVEDNMPIIEQIVPLVIALRPKLVEFHDDPEKVRGLARIFTEAGEAYRSLLLHHTESFYPIVEAIRECASYPDLDIVPITFPFWMRLAQSIGKKLSVSPLLIDEYKALVSVVINHLHFPADFTTVSGQEAENFRSFRHVMGDTLKDCCFVLGTEVCLSAVYDMITAAMARGTYSWQEIEAPLFSMRSMGAEVNPDDDRIVPKIMDLLQTLPSHPRIRYASLLIISRYTEWINKHPAYIPYALQYISTGFEDSDTEVVAAAGQALKYLCQDCKQHLVEYLPQLHTFLKAVGSKVAQEDKVTMYEAIAFVISAMPMEQAAQSLREFSLDILAVVHSAAAKPTLATKAELKVAIDGLENLEVMLAVVETFGDELPASCQNSCQEAWLFFDPFIAKYGSDLATCERVTRVLRFALNFFGSTARPVIPSLLARMAAAFETTGFASYLWIIGKVVSRYGDEEDATIRNAFKQTYERSSTKLYNLLQETSPTQIPDVIEDYIRMLMQMVDHAPDIFFPSPAFPVAFRAAMAGLSLVQADIVFAALEVLRSILSHDCLDPAPVPPPKFPVYASAIKEVVNKEGLELTGLMLSGLTGDFPEDTVSPVIAIFRSLAAVWSSQLLSWLPLVLQQLPSTSVPDQTKGKFLLDVTQAIGAEEYDKVKYAIITLNRECRKARERRRGGALDN</sequence>
<dbReference type="InterPro" id="IPR058537">
    <property type="entry name" value="TPR_TNPO3_IPO13_4th"/>
</dbReference>
<dbReference type="Gene3D" id="1.25.10.10">
    <property type="entry name" value="Leucine-rich Repeat Variant"/>
    <property type="match status" value="1"/>
</dbReference>
<evidence type="ECO:0000313" key="3">
    <source>
        <dbReference type="Proteomes" id="UP000053257"/>
    </source>
</evidence>
<proteinExistence type="predicted"/>
<dbReference type="InterPro" id="IPR001494">
    <property type="entry name" value="Importin-beta_N"/>
</dbReference>
<keyword evidence="3" id="KW-1185">Reference proteome</keyword>
<dbReference type="InterPro" id="IPR011989">
    <property type="entry name" value="ARM-like"/>
</dbReference>
<dbReference type="Pfam" id="PF08389">
    <property type="entry name" value="Xpo1"/>
    <property type="match status" value="1"/>
</dbReference>
<dbReference type="EMBL" id="KN840439">
    <property type="protein sequence ID" value="KIP12509.1"/>
    <property type="molecule type" value="Genomic_DNA"/>
</dbReference>
<dbReference type="SMART" id="SM00913">
    <property type="entry name" value="IBN_N"/>
    <property type="match status" value="1"/>
</dbReference>
<dbReference type="AlphaFoldDB" id="A0A0C3P3K1"/>
<name>A0A0C3P3K1_PHLG1</name>